<name>A0A225VU42_9STRA</name>
<comment type="caution">
    <text evidence="1">The sequence shown here is derived from an EMBL/GenBank/DDBJ whole genome shotgun (WGS) entry which is preliminary data.</text>
</comment>
<keyword evidence="2" id="KW-1185">Reference proteome</keyword>
<keyword evidence="1" id="KW-0548">Nucleotidyltransferase</keyword>
<reference evidence="2" key="1">
    <citation type="submission" date="2017-03" db="EMBL/GenBank/DDBJ databases">
        <title>Phytopthora megakarya and P. palmivora, two closely related causual agents of cacao black pod achieved similar genome size and gene model numbers by different mechanisms.</title>
        <authorList>
            <person name="Ali S."/>
            <person name="Shao J."/>
            <person name="Larry D.J."/>
            <person name="Kronmiller B."/>
            <person name="Shen D."/>
            <person name="Strem M.D."/>
            <person name="Melnick R.L."/>
            <person name="Guiltinan M.J."/>
            <person name="Tyler B.M."/>
            <person name="Meinhardt L.W."/>
            <person name="Bailey B.A."/>
        </authorList>
    </citation>
    <scope>NUCLEOTIDE SEQUENCE [LARGE SCALE GENOMIC DNA]</scope>
    <source>
        <strain evidence="2">zdho120</strain>
    </source>
</reference>
<dbReference type="EMBL" id="NBNE01002970">
    <property type="protein sequence ID" value="OWZ08943.1"/>
    <property type="molecule type" value="Genomic_DNA"/>
</dbReference>
<accession>A0A225VU42</accession>
<dbReference type="GO" id="GO:0003964">
    <property type="term" value="F:RNA-directed DNA polymerase activity"/>
    <property type="evidence" value="ECO:0007669"/>
    <property type="project" value="UniProtKB-KW"/>
</dbReference>
<evidence type="ECO:0000313" key="1">
    <source>
        <dbReference type="EMBL" id="OWZ08943.1"/>
    </source>
</evidence>
<dbReference type="PANTHER" id="PTHR19446">
    <property type="entry name" value="REVERSE TRANSCRIPTASES"/>
    <property type="match status" value="1"/>
</dbReference>
<evidence type="ECO:0000313" key="2">
    <source>
        <dbReference type="Proteomes" id="UP000198211"/>
    </source>
</evidence>
<proteinExistence type="predicted"/>
<dbReference type="OrthoDB" id="125294at2759"/>
<keyword evidence="1" id="KW-0808">Transferase</keyword>
<protein>
    <submittedName>
        <fullName evidence="1">Reverse transcriptase</fullName>
    </submittedName>
</protein>
<organism evidence="1 2">
    <name type="scientific">Phytophthora megakarya</name>
    <dbReference type="NCBI Taxonomy" id="4795"/>
    <lineage>
        <taxon>Eukaryota</taxon>
        <taxon>Sar</taxon>
        <taxon>Stramenopiles</taxon>
        <taxon>Oomycota</taxon>
        <taxon>Peronosporomycetes</taxon>
        <taxon>Peronosporales</taxon>
        <taxon>Peronosporaceae</taxon>
        <taxon>Phytophthora</taxon>
    </lineage>
</organism>
<gene>
    <name evidence="1" type="ORF">PHMEG_00018434</name>
</gene>
<sequence>MLFKDLTLTDAAPATRITRIRRAIAQPQAERAASATQCRFRANHWHSTAASRALFRRVSVKLGDNIIPKVVSRQGVDRLGNDFYRDLGDDTGGILTGLFNIWYAAEVFSSSLLQTDIFCLKKAGDRTNPMNYRPLALLNSDYKIFSRILAIRTSGHLHRLIHTNQSGFVPGRLLHDTVDLYSAAKAMVISDPK</sequence>
<dbReference type="Proteomes" id="UP000198211">
    <property type="component" value="Unassembled WGS sequence"/>
</dbReference>
<dbReference type="STRING" id="4795.A0A225VU42"/>
<keyword evidence="1" id="KW-0695">RNA-directed DNA polymerase</keyword>
<dbReference type="AlphaFoldDB" id="A0A225VU42"/>